<evidence type="ECO:0000256" key="4">
    <source>
        <dbReference type="ARBA" id="ARBA00012546"/>
    </source>
</evidence>
<evidence type="ECO:0000256" key="3">
    <source>
        <dbReference type="ARBA" id="ARBA00008397"/>
    </source>
</evidence>
<dbReference type="GO" id="GO:0019698">
    <property type="term" value="P:D-galacturonate catabolic process"/>
    <property type="evidence" value="ECO:0007669"/>
    <property type="project" value="TreeGrafter"/>
</dbReference>
<dbReference type="Proteomes" id="UP000198636">
    <property type="component" value="Unassembled WGS sequence"/>
</dbReference>
<dbReference type="Gene3D" id="1.10.2020.10">
    <property type="entry name" value="uronate isomerase, domain 2, chain A"/>
    <property type="match status" value="1"/>
</dbReference>
<dbReference type="GO" id="GO:0008880">
    <property type="term" value="F:glucuronate isomerase activity"/>
    <property type="evidence" value="ECO:0007669"/>
    <property type="project" value="UniProtKB-UniRule"/>
</dbReference>
<gene>
    <name evidence="7" type="primary">uxaC</name>
    <name evidence="8" type="ORF">SAMN03080606_00611</name>
</gene>
<proteinExistence type="inferred from homology"/>
<protein>
    <recommendedName>
        <fullName evidence="5 7">Uronate isomerase</fullName>
        <ecNumber evidence="4 7">5.3.1.12</ecNumber>
    </recommendedName>
    <alternativeName>
        <fullName evidence="7">Glucuronate isomerase</fullName>
    </alternativeName>
    <alternativeName>
        <fullName evidence="7">Uronic isomerase</fullName>
    </alternativeName>
</protein>
<dbReference type="EMBL" id="FMUS01000003">
    <property type="protein sequence ID" value="SCX99851.1"/>
    <property type="molecule type" value="Genomic_DNA"/>
</dbReference>
<dbReference type="UniPathway" id="UPA00246"/>
<comment type="catalytic activity">
    <reaction evidence="1 7">
        <text>D-glucuronate = D-fructuronate</text>
        <dbReference type="Rhea" id="RHEA:13049"/>
        <dbReference type="ChEBI" id="CHEBI:58720"/>
        <dbReference type="ChEBI" id="CHEBI:59863"/>
        <dbReference type="EC" id="5.3.1.12"/>
    </reaction>
</comment>
<dbReference type="InterPro" id="IPR003766">
    <property type="entry name" value="Uronate_isomerase"/>
</dbReference>
<accession>A0A1G5CBY8</accession>
<dbReference type="PANTHER" id="PTHR30068">
    <property type="entry name" value="URONATE ISOMERASE"/>
    <property type="match status" value="1"/>
</dbReference>
<organism evidence="8 9">
    <name type="scientific">Alkaliphilus peptidifermentans DSM 18978</name>
    <dbReference type="NCBI Taxonomy" id="1120976"/>
    <lineage>
        <taxon>Bacteria</taxon>
        <taxon>Bacillati</taxon>
        <taxon>Bacillota</taxon>
        <taxon>Clostridia</taxon>
        <taxon>Peptostreptococcales</taxon>
        <taxon>Natronincolaceae</taxon>
        <taxon>Alkaliphilus</taxon>
    </lineage>
</organism>
<dbReference type="OrthoDB" id="9766564at2"/>
<dbReference type="GO" id="GO:0042840">
    <property type="term" value="P:D-glucuronate catabolic process"/>
    <property type="evidence" value="ECO:0007669"/>
    <property type="project" value="TreeGrafter"/>
</dbReference>
<evidence type="ECO:0000313" key="9">
    <source>
        <dbReference type="Proteomes" id="UP000198636"/>
    </source>
</evidence>
<dbReference type="STRING" id="1120976.SAMN03080606_00611"/>
<dbReference type="AlphaFoldDB" id="A0A1G5CBY8"/>
<keyword evidence="9" id="KW-1185">Reference proteome</keyword>
<dbReference type="InterPro" id="IPR032466">
    <property type="entry name" value="Metal_Hydrolase"/>
</dbReference>
<dbReference type="Gene3D" id="3.20.20.140">
    <property type="entry name" value="Metal-dependent hydrolases"/>
    <property type="match status" value="1"/>
</dbReference>
<name>A0A1G5CBY8_9FIRM</name>
<evidence type="ECO:0000256" key="1">
    <source>
        <dbReference type="ARBA" id="ARBA00001165"/>
    </source>
</evidence>
<sequence length="468" mass="54854">MKKFMDDNFLLNNEVAMELYHKFAKEMPIYDYHCHLSPQEISSNKQYQNITELWLSGDHYKWRAMRSNGIEEKYITGEANDYEKFMAWAKTISMCIGNPLFHWTHLELQRYFGIYDVLNEATAEDIWKRCNELLKRDDFRAKGLIEKSNVKVICTTDDPVDSLEYHKKIKEDKEFQTKVLPTFRPDRGLNIERDIFDSWLQELSEVCQMRIETYTEYLKALDNRIEYFHEVGCRISDHSLEEVSYFEAKLEEVEKIFSKRLNKGNLSRDEVKKFKTYTLNYLGKKYNEYSWVMQLHMGALRNNNTRMFALLGGDAGFDSINDQCIAEPLSRILDALDTENQLPKTILYCLNPKDNYVIGTMLGNFQGGNVGGKVQFGSGWWFNDQKDGMINQMTSLASLGLLGRFVGMLTDSRSFISYTRHEYFRRSLCNLIGQWVVDGEVPYSLDPLEDMVKNICYNNAVNYFDIEL</sequence>
<dbReference type="PANTHER" id="PTHR30068:SF4">
    <property type="entry name" value="URONATE ISOMERASE"/>
    <property type="match status" value="1"/>
</dbReference>
<dbReference type="HAMAP" id="MF_00675">
    <property type="entry name" value="UxaC"/>
    <property type="match status" value="1"/>
</dbReference>
<dbReference type="RefSeq" id="WP_091539818.1">
    <property type="nucleotide sequence ID" value="NZ_FMUS01000003.1"/>
</dbReference>
<comment type="similarity">
    <text evidence="3 7">Belongs to the metallo-dependent hydrolases superfamily. Uronate isomerase family.</text>
</comment>
<evidence type="ECO:0000256" key="5">
    <source>
        <dbReference type="ARBA" id="ARBA00020555"/>
    </source>
</evidence>
<comment type="pathway">
    <text evidence="2 7">Carbohydrate metabolism; pentose and glucuronate interconversion.</text>
</comment>
<reference evidence="8 9" key="1">
    <citation type="submission" date="2016-10" db="EMBL/GenBank/DDBJ databases">
        <authorList>
            <person name="de Groot N.N."/>
        </authorList>
    </citation>
    <scope>NUCLEOTIDE SEQUENCE [LARGE SCALE GENOMIC DNA]</scope>
    <source>
        <strain evidence="8 9">DSM 18978</strain>
    </source>
</reference>
<comment type="catalytic activity">
    <reaction evidence="7">
        <text>aldehydo-D-galacturonate = keto-D-tagaturonate</text>
        <dbReference type="Rhea" id="RHEA:27702"/>
        <dbReference type="ChEBI" id="CHEBI:12952"/>
        <dbReference type="ChEBI" id="CHEBI:17886"/>
    </reaction>
</comment>
<dbReference type="SUPFAM" id="SSF51556">
    <property type="entry name" value="Metallo-dependent hydrolases"/>
    <property type="match status" value="1"/>
</dbReference>
<evidence type="ECO:0000313" key="8">
    <source>
        <dbReference type="EMBL" id="SCX99851.1"/>
    </source>
</evidence>
<keyword evidence="6 7" id="KW-0413">Isomerase</keyword>
<dbReference type="Pfam" id="PF02614">
    <property type="entry name" value="UxaC"/>
    <property type="match status" value="1"/>
</dbReference>
<dbReference type="EC" id="5.3.1.12" evidence="4 7"/>
<dbReference type="NCBIfam" id="NF002794">
    <property type="entry name" value="PRK02925.1"/>
    <property type="match status" value="1"/>
</dbReference>
<evidence type="ECO:0000256" key="7">
    <source>
        <dbReference type="HAMAP-Rule" id="MF_00675"/>
    </source>
</evidence>
<evidence type="ECO:0000256" key="2">
    <source>
        <dbReference type="ARBA" id="ARBA00004892"/>
    </source>
</evidence>
<evidence type="ECO:0000256" key="6">
    <source>
        <dbReference type="ARBA" id="ARBA00023235"/>
    </source>
</evidence>